<dbReference type="Pfam" id="PF00067">
    <property type="entry name" value="p450"/>
    <property type="match status" value="1"/>
</dbReference>
<keyword evidence="6" id="KW-0408">Iron</keyword>
<evidence type="ECO:0000256" key="1">
    <source>
        <dbReference type="ARBA" id="ARBA00001971"/>
    </source>
</evidence>
<dbReference type="Proteomes" id="UP001163046">
    <property type="component" value="Unassembled WGS sequence"/>
</dbReference>
<name>A0A9W9Z526_9CNID</name>
<evidence type="ECO:0000256" key="5">
    <source>
        <dbReference type="ARBA" id="ARBA00023002"/>
    </source>
</evidence>
<evidence type="ECO:0000256" key="6">
    <source>
        <dbReference type="ARBA" id="ARBA00023004"/>
    </source>
</evidence>
<dbReference type="EMBL" id="MU826826">
    <property type="protein sequence ID" value="KAJ7375376.1"/>
    <property type="molecule type" value="Genomic_DNA"/>
</dbReference>
<dbReference type="Gene3D" id="1.10.630.10">
    <property type="entry name" value="Cytochrome P450"/>
    <property type="match status" value="1"/>
</dbReference>
<organism evidence="8 9">
    <name type="scientific">Desmophyllum pertusum</name>
    <dbReference type="NCBI Taxonomy" id="174260"/>
    <lineage>
        <taxon>Eukaryota</taxon>
        <taxon>Metazoa</taxon>
        <taxon>Cnidaria</taxon>
        <taxon>Anthozoa</taxon>
        <taxon>Hexacorallia</taxon>
        <taxon>Scleractinia</taxon>
        <taxon>Caryophylliina</taxon>
        <taxon>Caryophylliidae</taxon>
        <taxon>Desmophyllum</taxon>
    </lineage>
</organism>
<keyword evidence="5" id="KW-0560">Oxidoreductase</keyword>
<dbReference type="PANTHER" id="PTHR24292:SF54">
    <property type="entry name" value="CYP9F3-RELATED"/>
    <property type="match status" value="1"/>
</dbReference>
<evidence type="ECO:0000256" key="7">
    <source>
        <dbReference type="ARBA" id="ARBA00023033"/>
    </source>
</evidence>
<dbReference type="PRINTS" id="PR00385">
    <property type="entry name" value="P450"/>
</dbReference>
<dbReference type="GO" id="GO:0004497">
    <property type="term" value="F:monooxygenase activity"/>
    <property type="evidence" value="ECO:0007669"/>
    <property type="project" value="UniProtKB-KW"/>
</dbReference>
<evidence type="ECO:0000313" key="9">
    <source>
        <dbReference type="Proteomes" id="UP001163046"/>
    </source>
</evidence>
<dbReference type="GO" id="GO:0005506">
    <property type="term" value="F:iron ion binding"/>
    <property type="evidence" value="ECO:0007669"/>
    <property type="project" value="InterPro"/>
</dbReference>
<keyword evidence="3" id="KW-0349">Heme</keyword>
<dbReference type="InterPro" id="IPR036396">
    <property type="entry name" value="Cyt_P450_sf"/>
</dbReference>
<dbReference type="InterPro" id="IPR001128">
    <property type="entry name" value="Cyt_P450"/>
</dbReference>
<dbReference type="GO" id="GO:0016705">
    <property type="term" value="F:oxidoreductase activity, acting on paired donors, with incorporation or reduction of molecular oxygen"/>
    <property type="evidence" value="ECO:0007669"/>
    <property type="project" value="InterPro"/>
</dbReference>
<evidence type="ECO:0000256" key="2">
    <source>
        <dbReference type="ARBA" id="ARBA00010617"/>
    </source>
</evidence>
<proteinExistence type="inferred from homology"/>
<gene>
    <name evidence="8" type="primary">TBXAS1_3</name>
    <name evidence="8" type="ORF">OS493_002134</name>
</gene>
<comment type="similarity">
    <text evidence="2">Belongs to the cytochrome P450 family.</text>
</comment>
<accession>A0A9W9Z526</accession>
<sequence length="270" mass="30272">MGENTEMLERANALFQVPFIVRQIARLPFGDLFLRLLSSLRGNQPGYFEGIAKEIITARRHQGLTGRKDLLHLMMMANDETTVEGVSRLADDEIISQSVFFILAGSETSSNTLAFALYYLVVNPDVQDKLRTEIQEAVETNTSIPLYDVAQNMVYLDCVIKEAQRLCPPAAQMSRECSEDYDLNGIHIPAGTEIVIPIYVMHHDPDAWEDRKSLIPRDSEVPLKTHAMPTSSYRSVPGPGTHLDAMENCFCAAICNKSVAFATDHFRQYT</sequence>
<dbReference type="OrthoDB" id="2789670at2759"/>
<keyword evidence="7" id="KW-0503">Monooxygenase</keyword>
<dbReference type="AlphaFoldDB" id="A0A9W9Z526"/>
<evidence type="ECO:0000256" key="4">
    <source>
        <dbReference type="ARBA" id="ARBA00022723"/>
    </source>
</evidence>
<reference evidence="8" key="1">
    <citation type="submission" date="2023-01" db="EMBL/GenBank/DDBJ databases">
        <title>Genome assembly of the deep-sea coral Lophelia pertusa.</title>
        <authorList>
            <person name="Herrera S."/>
            <person name="Cordes E."/>
        </authorList>
    </citation>
    <scope>NUCLEOTIDE SEQUENCE</scope>
    <source>
        <strain evidence="8">USNM1676648</strain>
        <tissue evidence="8">Polyp</tissue>
    </source>
</reference>
<dbReference type="PANTHER" id="PTHR24292">
    <property type="entry name" value="CYTOCHROME P450"/>
    <property type="match status" value="1"/>
</dbReference>
<dbReference type="SUPFAM" id="SSF48264">
    <property type="entry name" value="Cytochrome P450"/>
    <property type="match status" value="1"/>
</dbReference>
<evidence type="ECO:0000313" key="8">
    <source>
        <dbReference type="EMBL" id="KAJ7375376.1"/>
    </source>
</evidence>
<keyword evidence="4" id="KW-0479">Metal-binding</keyword>
<comment type="caution">
    <text evidence="8">The sequence shown here is derived from an EMBL/GenBank/DDBJ whole genome shotgun (WGS) entry which is preliminary data.</text>
</comment>
<protein>
    <submittedName>
        <fullName evidence="8">Thromboxane-A synthase</fullName>
    </submittedName>
</protein>
<dbReference type="InterPro" id="IPR050476">
    <property type="entry name" value="Insect_CytP450_Detox"/>
</dbReference>
<keyword evidence="9" id="KW-1185">Reference proteome</keyword>
<evidence type="ECO:0000256" key="3">
    <source>
        <dbReference type="ARBA" id="ARBA00022617"/>
    </source>
</evidence>
<dbReference type="GO" id="GO:0020037">
    <property type="term" value="F:heme binding"/>
    <property type="evidence" value="ECO:0007669"/>
    <property type="project" value="InterPro"/>
</dbReference>
<comment type="cofactor">
    <cofactor evidence="1">
        <name>heme</name>
        <dbReference type="ChEBI" id="CHEBI:30413"/>
    </cofactor>
</comment>